<feature type="binding site" evidence="6">
    <location>
        <position position="387"/>
    </location>
    <ligand>
        <name>Mg(2+)</name>
        <dbReference type="ChEBI" id="CHEBI:18420"/>
    </ligand>
</feature>
<comment type="subunit">
    <text evidence="6">Homodimer.</text>
</comment>
<dbReference type="AlphaFoldDB" id="A0ABD7V4W8"/>
<dbReference type="RefSeq" id="WP_131734702.1">
    <property type="nucleotide sequence ID" value="NZ_CAACYD010000007.1"/>
</dbReference>
<feature type="binding site" evidence="6">
    <location>
        <position position="94"/>
    </location>
    <ligand>
        <name>substrate</name>
    </ligand>
</feature>
<keyword evidence="5 6" id="KW-0067">ATP-binding</keyword>
<feature type="site" description="Transition state stabilizer" evidence="6">
    <location>
        <position position="183"/>
    </location>
</feature>
<comment type="subcellular location">
    <subcellularLocation>
        <location evidence="6">Cytoplasm</location>
    </subcellularLocation>
</comment>
<evidence type="ECO:0000256" key="3">
    <source>
        <dbReference type="ARBA" id="ARBA00022741"/>
    </source>
</evidence>
<dbReference type="GO" id="GO:0005737">
    <property type="term" value="C:cytoplasm"/>
    <property type="evidence" value="ECO:0007669"/>
    <property type="project" value="UniProtKB-SubCell"/>
</dbReference>
<keyword evidence="2 6" id="KW-0808">Transferase</keyword>
<dbReference type="PROSITE" id="PS01076">
    <property type="entry name" value="ACETATE_KINASE_2"/>
    <property type="match status" value="1"/>
</dbReference>
<keyword evidence="4 6" id="KW-0418">Kinase</keyword>
<dbReference type="Pfam" id="PF00871">
    <property type="entry name" value="Acetate_kinase"/>
    <property type="match status" value="1"/>
</dbReference>
<feature type="binding site" evidence="6">
    <location>
        <begin position="211"/>
        <end position="215"/>
    </location>
    <ligand>
        <name>ATP</name>
        <dbReference type="ChEBI" id="CHEBI:30616"/>
    </ligand>
</feature>
<feature type="site" description="Transition state stabilizer" evidence="6">
    <location>
        <position position="244"/>
    </location>
</feature>
<dbReference type="GO" id="GO:0008776">
    <property type="term" value="F:acetate kinase activity"/>
    <property type="evidence" value="ECO:0007669"/>
    <property type="project" value="UniProtKB-UniRule"/>
</dbReference>
<evidence type="ECO:0000256" key="7">
    <source>
        <dbReference type="RuleBase" id="RU003835"/>
    </source>
</evidence>
<name>A0ABD7V4W8_9ACTN</name>
<feature type="binding site" evidence="6">
    <location>
        <position position="13"/>
    </location>
    <ligand>
        <name>Mg(2+)</name>
        <dbReference type="ChEBI" id="CHEBI:18420"/>
    </ligand>
</feature>
<dbReference type="CDD" id="cd24010">
    <property type="entry name" value="ASKHA_NBD_AcK_PK"/>
    <property type="match status" value="1"/>
</dbReference>
<feature type="binding site" evidence="6">
    <location>
        <begin position="333"/>
        <end position="337"/>
    </location>
    <ligand>
        <name>ATP</name>
        <dbReference type="ChEBI" id="CHEBI:30616"/>
    </ligand>
</feature>
<dbReference type="GO" id="GO:0000287">
    <property type="term" value="F:magnesium ion binding"/>
    <property type="evidence" value="ECO:0007669"/>
    <property type="project" value="UniProtKB-UniRule"/>
</dbReference>
<dbReference type="GeneID" id="60750899"/>
<keyword evidence="6" id="KW-0460">Magnesium</keyword>
<gene>
    <name evidence="6 8" type="primary">ackA</name>
    <name evidence="8" type="ORF">NCTC8139_02911</name>
</gene>
<evidence type="ECO:0000256" key="5">
    <source>
        <dbReference type="ARBA" id="ARBA00022840"/>
    </source>
</evidence>
<comment type="caution">
    <text evidence="8">The sequence shown here is derived from an EMBL/GenBank/DDBJ whole genome shotgun (WGS) entry which is preliminary data.</text>
</comment>
<dbReference type="InterPro" id="IPR023865">
    <property type="entry name" value="Aliphatic_acid_kinase_CS"/>
</dbReference>
<dbReference type="PRINTS" id="PR00471">
    <property type="entry name" value="ACETATEKNASE"/>
</dbReference>
<dbReference type="PANTHER" id="PTHR21060:SF15">
    <property type="entry name" value="ACETATE KINASE-RELATED"/>
    <property type="match status" value="1"/>
</dbReference>
<reference evidence="8 9" key="1">
    <citation type="submission" date="2019-02" db="EMBL/GenBank/DDBJ databases">
        <authorList>
            <consortium name="Pathogen Informatics"/>
        </authorList>
    </citation>
    <scope>NUCLEOTIDE SEQUENCE [LARGE SCALE GENOMIC DNA]</scope>
    <source>
        <strain evidence="8 9">3012STDY6756503</strain>
    </source>
</reference>
<dbReference type="InterPro" id="IPR000890">
    <property type="entry name" value="Aliphatic_acid_kin_short-chain"/>
</dbReference>
<comment type="function">
    <text evidence="6">Catalyzes the formation of acetyl phosphate from acetate and ATP. Can also catalyze the reverse reaction.</text>
</comment>
<protein>
    <recommendedName>
        <fullName evidence="6">Acetate kinase</fullName>
        <ecNumber evidence="6">2.7.2.1</ecNumber>
    </recommendedName>
    <alternativeName>
        <fullName evidence="6">Acetokinase</fullName>
    </alternativeName>
</protein>
<dbReference type="GO" id="GO:0005524">
    <property type="term" value="F:ATP binding"/>
    <property type="evidence" value="ECO:0007669"/>
    <property type="project" value="UniProtKB-KW"/>
</dbReference>
<evidence type="ECO:0000313" key="9">
    <source>
        <dbReference type="Proteomes" id="UP000360750"/>
    </source>
</evidence>
<sequence length="402" mass="42936">MTADTEGAVLVFNAGSSSLKYQLVKPDTGHVIADGIAERIGEKGSSITHEQNGESVTEELPLPDHLAAVRRAEQFFADNGIDLTRAGLTAVGHRVVHGGRSFHEPTLVDDWVMSEIKRIATLAPLHNPANLVGIEAARELLPDVPAVAVFDTAFFHGLPPAAATYAIDRELAAEYAIRRYGFHGTSHEYVSAQAAGFLGRDLADLDQIVLHLGNGASASAIAGGRPIDTSMGMTPLEGLVMGTRSGDIDPGLVLHLHRVAALGVDEIDDLLNHRSGLRGLCGENDFRSISELIDAGDDNARRAYDVYIHRLRHYIGAYAFELGKVDAITFTAGVGENSPRVRADALDGLQHFGIVVDPERNAATSREARRISADDSAVEVLVVPTNEELAIARQSAELVAAL</sequence>
<feature type="binding site" evidence="6">
    <location>
        <begin position="285"/>
        <end position="287"/>
    </location>
    <ligand>
        <name>ATP</name>
        <dbReference type="ChEBI" id="CHEBI:30616"/>
    </ligand>
</feature>
<comment type="similarity">
    <text evidence="1 6 7">Belongs to the acetokinase family.</text>
</comment>
<feature type="binding site" evidence="6">
    <location>
        <position position="20"/>
    </location>
    <ligand>
        <name>ATP</name>
        <dbReference type="ChEBI" id="CHEBI:30616"/>
    </ligand>
</feature>
<dbReference type="PIRSF" id="PIRSF000722">
    <property type="entry name" value="Acetate_prop_kin"/>
    <property type="match status" value="1"/>
</dbReference>
<dbReference type="NCBIfam" id="TIGR00016">
    <property type="entry name" value="ackA"/>
    <property type="match status" value="1"/>
</dbReference>
<dbReference type="InterPro" id="IPR043129">
    <property type="entry name" value="ATPase_NBD"/>
</dbReference>
<evidence type="ECO:0000313" key="8">
    <source>
        <dbReference type="EMBL" id="VFA89349.1"/>
    </source>
</evidence>
<dbReference type="GO" id="GO:0006085">
    <property type="term" value="P:acetyl-CoA biosynthetic process"/>
    <property type="evidence" value="ECO:0007669"/>
    <property type="project" value="UniProtKB-UniRule"/>
</dbReference>
<dbReference type="HAMAP" id="MF_00020">
    <property type="entry name" value="Acetate_kinase"/>
    <property type="match status" value="1"/>
</dbReference>
<feature type="active site" description="Proton donor/acceptor" evidence="6">
    <location>
        <position position="151"/>
    </location>
</feature>
<dbReference type="InterPro" id="IPR004372">
    <property type="entry name" value="Ac/propionate_kinase"/>
</dbReference>
<evidence type="ECO:0000256" key="2">
    <source>
        <dbReference type="ARBA" id="ARBA00022679"/>
    </source>
</evidence>
<keyword evidence="3 6" id="KW-0547">Nucleotide-binding</keyword>
<comment type="pathway">
    <text evidence="6">Metabolic intermediate biosynthesis; acetyl-CoA biosynthesis; acetyl-CoA from acetate: step 1/2.</text>
</comment>
<keyword evidence="6" id="KW-0479">Metal-binding</keyword>
<evidence type="ECO:0000256" key="1">
    <source>
        <dbReference type="ARBA" id="ARBA00008748"/>
    </source>
</evidence>
<keyword evidence="6" id="KW-0963">Cytoplasm</keyword>
<dbReference type="EC" id="2.7.2.1" evidence="6"/>
<comment type="catalytic activity">
    <reaction evidence="6">
        <text>acetate + ATP = acetyl phosphate + ADP</text>
        <dbReference type="Rhea" id="RHEA:11352"/>
        <dbReference type="ChEBI" id="CHEBI:22191"/>
        <dbReference type="ChEBI" id="CHEBI:30089"/>
        <dbReference type="ChEBI" id="CHEBI:30616"/>
        <dbReference type="ChEBI" id="CHEBI:456216"/>
        <dbReference type="EC" id="2.7.2.1"/>
    </reaction>
</comment>
<dbReference type="EMBL" id="CAACYD010000007">
    <property type="protein sequence ID" value="VFA89349.1"/>
    <property type="molecule type" value="Genomic_DNA"/>
</dbReference>
<dbReference type="SUPFAM" id="SSF53067">
    <property type="entry name" value="Actin-like ATPase domain"/>
    <property type="match status" value="2"/>
</dbReference>
<accession>A0ABD7V4W8</accession>
<dbReference type="Proteomes" id="UP000360750">
    <property type="component" value="Unassembled WGS sequence"/>
</dbReference>
<dbReference type="Gene3D" id="3.30.420.40">
    <property type="match status" value="2"/>
</dbReference>
<organism evidence="8 9">
    <name type="scientific">Gordonia paraffinivorans</name>
    <dbReference type="NCBI Taxonomy" id="175628"/>
    <lineage>
        <taxon>Bacteria</taxon>
        <taxon>Bacillati</taxon>
        <taxon>Actinomycetota</taxon>
        <taxon>Actinomycetes</taxon>
        <taxon>Mycobacteriales</taxon>
        <taxon>Gordoniaceae</taxon>
        <taxon>Gordonia</taxon>
    </lineage>
</organism>
<evidence type="ECO:0000256" key="4">
    <source>
        <dbReference type="ARBA" id="ARBA00022777"/>
    </source>
</evidence>
<proteinExistence type="inferred from homology"/>
<comment type="cofactor">
    <cofactor evidence="6">
        <name>Mg(2+)</name>
        <dbReference type="ChEBI" id="CHEBI:18420"/>
    </cofactor>
    <cofactor evidence="6">
        <name>Mn(2+)</name>
        <dbReference type="ChEBI" id="CHEBI:29035"/>
    </cofactor>
    <text evidence="6">Mg(2+). Can also accept Mn(2+).</text>
</comment>
<dbReference type="PANTHER" id="PTHR21060">
    <property type="entry name" value="ACETATE KINASE"/>
    <property type="match status" value="1"/>
</dbReference>
<evidence type="ECO:0000256" key="6">
    <source>
        <dbReference type="HAMAP-Rule" id="MF_00020"/>
    </source>
</evidence>